<dbReference type="EMBL" id="SNYR01000001">
    <property type="protein sequence ID" value="TDQ67391.1"/>
    <property type="molecule type" value="Genomic_DNA"/>
</dbReference>
<dbReference type="Pfam" id="PF07323">
    <property type="entry name" value="DUF1465"/>
    <property type="match status" value="1"/>
</dbReference>
<evidence type="ECO:0000313" key="1">
    <source>
        <dbReference type="EMBL" id="TDQ67391.1"/>
    </source>
</evidence>
<proteinExistence type="predicted"/>
<name>A0A4R6VV53_9HYPH</name>
<dbReference type="AlphaFoldDB" id="A0A4R6VV53"/>
<evidence type="ECO:0000313" key="2">
    <source>
        <dbReference type="Proteomes" id="UP000295391"/>
    </source>
</evidence>
<protein>
    <submittedName>
        <fullName evidence="1">Regulator of CtrA degradation</fullName>
    </submittedName>
</protein>
<dbReference type="InterPro" id="IPR010848">
    <property type="entry name" value="DUF1465"/>
</dbReference>
<dbReference type="InterPro" id="IPR038301">
    <property type="entry name" value="AraC-like_sf"/>
</dbReference>
<dbReference type="RefSeq" id="WP_246028639.1">
    <property type="nucleotide sequence ID" value="NZ_SNYR01000001.1"/>
</dbReference>
<keyword evidence="2" id="KW-1185">Reference proteome</keyword>
<dbReference type="Gene3D" id="1.10.8.930">
    <property type="entry name" value="Protein of unknown function DUF1465"/>
    <property type="match status" value="1"/>
</dbReference>
<accession>A0A4R6VV53</accession>
<comment type="caution">
    <text evidence="1">The sequence shown here is derived from an EMBL/GenBank/DDBJ whole genome shotgun (WGS) entry which is preliminary data.</text>
</comment>
<dbReference type="Proteomes" id="UP000295391">
    <property type="component" value="Unassembled WGS sequence"/>
</dbReference>
<gene>
    <name evidence="1" type="ORF">ATL17_1404</name>
</gene>
<reference evidence="1 2" key="1">
    <citation type="submission" date="2019-03" db="EMBL/GenBank/DDBJ databases">
        <title>Genomic Encyclopedia of Type Strains, Phase III (KMG-III): the genomes of soil and plant-associated and newly described type strains.</title>
        <authorList>
            <person name="Whitman W."/>
        </authorList>
    </citation>
    <scope>NUCLEOTIDE SEQUENCE [LARGE SCALE GENOMIC DNA]</scope>
    <source>
        <strain evidence="1 2">CGMCC 1.7002</strain>
    </source>
</reference>
<organism evidence="1 2">
    <name type="scientific">Maritalea mobilis</name>
    <dbReference type="NCBI Taxonomy" id="483324"/>
    <lineage>
        <taxon>Bacteria</taxon>
        <taxon>Pseudomonadati</taxon>
        <taxon>Pseudomonadota</taxon>
        <taxon>Alphaproteobacteria</taxon>
        <taxon>Hyphomicrobiales</taxon>
        <taxon>Devosiaceae</taxon>
        <taxon>Maritalea</taxon>
    </lineage>
</organism>
<sequence>MSENDIEPGAQSLGPKLVQSGGFNQLYREGMALVEEVAGYLDGEGRAESKALGRDAALLYASQSMQLTTRLMQLASWLLLRRAVKEGEISMDDARNEDRRVELSAMAIADDTLDWQLLPARMRDMIERANALHKRILALDAMERDEQKRPTDNPVVNQLARLKDAFQR</sequence>